<keyword evidence="2" id="KW-0009">Actin-binding</keyword>
<evidence type="ECO:0000313" key="7">
    <source>
        <dbReference type="Proteomes" id="UP000007799"/>
    </source>
</evidence>
<dbReference type="AlphaFoldDB" id="F2UCK2"/>
<protein>
    <recommendedName>
        <fullName evidence="5">AH domain-containing protein</fullName>
    </recommendedName>
</protein>
<evidence type="ECO:0000259" key="5">
    <source>
        <dbReference type="PROSITE" id="PS50870"/>
    </source>
</evidence>
<sequence length="499" mass="54001">MADDNKSNSSSSAHAARQAPATASASGASSSTAPRRGGAASLPPDLQLHGPNGELAAHSPVITAIFDAPSVIVVGGGAPRCPCVYVENLLAVIERDNEQPPLELGDEITMIDDQVTIGKTSDEVQQMLCSNNGKPVAVTYRKLPETLADTASKSRFHLKMMWSKLKQSMASKLSPQLRAKFKVEFASMHSVETQAYEAKVESVEQATSFYDGLIKHASAYVAKMQAFAVAAHNLGSGLRETTHNEHHDALRHKKELLASCLLADAESCQTTVDMVQYVCDHLKTFLHSVLTDAKKSLLAFKQCQDDFLAVSMRAFEMAKEQEEAAHRGTAVPEVQTGNYLYRHILRERGRLDARHSHLRDQMEHKMRLLVVENARDMATQLSRIVLALSNHYSKMAPTMAEAAQTMGTIGDNSAELCRAADIDTVLEPLSLDESANAATPGVHEPAGQQQEQQQQEQEETRAGEAASKEDVAGADHFAVGDSDDGDEGANGAQQDDSSK</sequence>
<evidence type="ECO:0000256" key="4">
    <source>
        <dbReference type="SAM" id="MobiDB-lite"/>
    </source>
</evidence>
<dbReference type="Gene3D" id="1.20.1270.60">
    <property type="entry name" value="Arfaptin homology (AH) domain/BAR domain"/>
    <property type="match status" value="1"/>
</dbReference>
<keyword evidence="3" id="KW-0449">Lipoprotein</keyword>
<evidence type="ECO:0000256" key="3">
    <source>
        <dbReference type="ARBA" id="ARBA00023288"/>
    </source>
</evidence>
<dbReference type="Proteomes" id="UP000007799">
    <property type="component" value="Unassembled WGS sequence"/>
</dbReference>
<dbReference type="eggNOG" id="KOG3651">
    <property type="taxonomic scope" value="Eukaryota"/>
</dbReference>
<dbReference type="SUPFAM" id="SSF103657">
    <property type="entry name" value="BAR/IMD domain-like"/>
    <property type="match status" value="1"/>
</dbReference>
<dbReference type="InterPro" id="IPR027267">
    <property type="entry name" value="AH/BAR_dom_sf"/>
</dbReference>
<dbReference type="PANTHER" id="PTHR12141">
    <property type="entry name" value="ARFAPTIN-RELATED"/>
    <property type="match status" value="1"/>
</dbReference>
<feature type="compositionally biased region" description="Low complexity" evidence="4">
    <location>
        <begin position="7"/>
        <end position="41"/>
    </location>
</feature>
<dbReference type="GO" id="GO:0003779">
    <property type="term" value="F:actin binding"/>
    <property type="evidence" value="ECO:0007669"/>
    <property type="project" value="UniProtKB-KW"/>
</dbReference>
<organism evidence="7">
    <name type="scientific">Salpingoeca rosetta (strain ATCC 50818 / BSB-021)</name>
    <dbReference type="NCBI Taxonomy" id="946362"/>
    <lineage>
        <taxon>Eukaryota</taxon>
        <taxon>Choanoflagellata</taxon>
        <taxon>Craspedida</taxon>
        <taxon>Salpingoecidae</taxon>
        <taxon>Salpingoeca</taxon>
    </lineage>
</organism>
<gene>
    <name evidence="6" type="ORF">PTSG_06318</name>
</gene>
<dbReference type="InterPro" id="IPR010504">
    <property type="entry name" value="AH_dom"/>
</dbReference>
<dbReference type="STRING" id="946362.F2UCK2"/>
<dbReference type="KEGG" id="sre:PTSG_06318"/>
<feature type="region of interest" description="Disordered" evidence="4">
    <location>
        <begin position="1"/>
        <end position="53"/>
    </location>
</feature>
<name>F2UCK2_SALR5</name>
<dbReference type="PROSITE" id="PS50870">
    <property type="entry name" value="AH"/>
    <property type="match status" value="1"/>
</dbReference>
<dbReference type="Pfam" id="PF06456">
    <property type="entry name" value="Arfaptin"/>
    <property type="match status" value="1"/>
</dbReference>
<dbReference type="PANTHER" id="PTHR12141:SF5">
    <property type="entry name" value="ARFAPTIN"/>
    <property type="match status" value="1"/>
</dbReference>
<dbReference type="InterPro" id="IPR036034">
    <property type="entry name" value="PDZ_sf"/>
</dbReference>
<feature type="domain" description="AH" evidence="5">
    <location>
        <begin position="191"/>
        <end position="404"/>
    </location>
</feature>
<keyword evidence="7" id="KW-1185">Reference proteome</keyword>
<evidence type="ECO:0000256" key="1">
    <source>
        <dbReference type="ARBA" id="ARBA00023139"/>
    </source>
</evidence>
<reference evidence="6" key="1">
    <citation type="submission" date="2009-08" db="EMBL/GenBank/DDBJ databases">
        <title>Annotation of Salpingoeca rosetta.</title>
        <authorList>
            <consortium name="The Broad Institute Genome Sequencing Platform"/>
            <person name="Russ C."/>
            <person name="Cuomo C."/>
            <person name="Burger G."/>
            <person name="Gray M.W."/>
            <person name="Holland P.W.H."/>
            <person name="King N."/>
            <person name="Lang F.B.F."/>
            <person name="Roger A.J."/>
            <person name="Ruiz-Trillo I."/>
            <person name="Young S.K."/>
            <person name="Zeng Q."/>
            <person name="Gargeya S."/>
            <person name="Alvarado L."/>
            <person name="Berlin A."/>
            <person name="Chapman S.B."/>
            <person name="Chen Z."/>
            <person name="Freedman E."/>
            <person name="Gellesch M."/>
            <person name="Goldberg J."/>
            <person name="Griggs A."/>
            <person name="Gujja S."/>
            <person name="Heilman E."/>
            <person name="Heiman D."/>
            <person name="Howarth C."/>
            <person name="Mehta T."/>
            <person name="Neiman D."/>
            <person name="Pearson M."/>
            <person name="Roberts A."/>
            <person name="Saif S."/>
            <person name="Shea T."/>
            <person name="Shenoy N."/>
            <person name="Sisk P."/>
            <person name="Stolte C."/>
            <person name="Sykes S."/>
            <person name="White J."/>
            <person name="Yandava C."/>
            <person name="Haas B."/>
            <person name="Nusbaum C."/>
            <person name="Birren B."/>
        </authorList>
    </citation>
    <scope>NUCLEOTIDE SEQUENCE [LARGE SCALE GENOMIC DNA]</scope>
    <source>
        <strain evidence="6">ATCC 50818</strain>
    </source>
</reference>
<dbReference type="GO" id="GO:0032588">
    <property type="term" value="C:trans-Golgi network membrane"/>
    <property type="evidence" value="ECO:0007669"/>
    <property type="project" value="TreeGrafter"/>
</dbReference>
<dbReference type="GO" id="GO:0019904">
    <property type="term" value="F:protein domain specific binding"/>
    <property type="evidence" value="ECO:0007669"/>
    <property type="project" value="InterPro"/>
</dbReference>
<dbReference type="RefSeq" id="XP_004993209.1">
    <property type="nucleotide sequence ID" value="XM_004993152.1"/>
</dbReference>
<dbReference type="SMART" id="SM01015">
    <property type="entry name" value="Arfaptin"/>
    <property type="match status" value="1"/>
</dbReference>
<dbReference type="Gene3D" id="2.30.42.10">
    <property type="match status" value="1"/>
</dbReference>
<dbReference type="FunCoup" id="F2UCK2">
    <property type="interactions" value="156"/>
</dbReference>
<keyword evidence="1" id="KW-0564">Palmitate</keyword>
<accession>F2UCK2</accession>
<dbReference type="GO" id="GO:0005543">
    <property type="term" value="F:phospholipid binding"/>
    <property type="evidence" value="ECO:0007669"/>
    <property type="project" value="TreeGrafter"/>
</dbReference>
<evidence type="ECO:0000256" key="2">
    <source>
        <dbReference type="ARBA" id="ARBA00023203"/>
    </source>
</evidence>
<proteinExistence type="predicted"/>
<dbReference type="InterPro" id="IPR030798">
    <property type="entry name" value="Arfaptin_fam"/>
</dbReference>
<dbReference type="InParanoid" id="F2UCK2"/>
<feature type="compositionally biased region" description="Basic and acidic residues" evidence="4">
    <location>
        <begin position="458"/>
        <end position="473"/>
    </location>
</feature>
<evidence type="ECO:0000313" key="6">
    <source>
        <dbReference type="EMBL" id="EGD74309.1"/>
    </source>
</evidence>
<dbReference type="GeneID" id="16073784"/>
<feature type="region of interest" description="Disordered" evidence="4">
    <location>
        <begin position="436"/>
        <end position="499"/>
    </location>
</feature>
<dbReference type="EMBL" id="GL832968">
    <property type="protein sequence ID" value="EGD74309.1"/>
    <property type="molecule type" value="Genomic_DNA"/>
</dbReference>